<dbReference type="AlphaFoldDB" id="A0A0B5GSC9"/>
<geneLocation type="mitochondrion" evidence="1"/>
<keyword evidence="1" id="KW-0496">Mitochondrion</keyword>
<gene>
    <name evidence="1" type="primary">atp8</name>
</gene>
<keyword evidence="1" id="KW-0378">Hydrolase</keyword>
<reference evidence="1" key="1">
    <citation type="journal article" date="2014" name="Nucleic Acids Res.">
        <title>Widespread occurrence of organelle genome-encoded 5S rRNAs including permuted molecules.</title>
        <authorList>
            <person name="Valach M."/>
            <person name="Burger G."/>
            <person name="Gray M.W."/>
            <person name="Lang B.F."/>
        </authorList>
    </citation>
    <scope>NUCLEOTIDE SEQUENCE</scope>
    <source>
        <strain evidence="1">ATCC 50344</strain>
    </source>
</reference>
<protein>
    <submittedName>
        <fullName evidence="1">ATP synthase F0 subunit 8</fullName>
        <ecNumber evidence="1">3.6.3.14</ecNumber>
    </submittedName>
</protein>
<dbReference type="GeneID" id="22975968"/>
<proteinExistence type="predicted"/>
<dbReference type="EMBL" id="KP165385">
    <property type="protein sequence ID" value="AJF22850.1"/>
    <property type="molecule type" value="Genomic_DNA"/>
</dbReference>
<dbReference type="GO" id="GO:0016787">
    <property type="term" value="F:hydrolase activity"/>
    <property type="evidence" value="ECO:0007669"/>
    <property type="project" value="UniProtKB-KW"/>
</dbReference>
<name>A0A0B5GSC9_9EUKA</name>
<evidence type="ECO:0000313" key="1">
    <source>
        <dbReference type="EMBL" id="AJF22850.1"/>
    </source>
</evidence>
<organism evidence="1">
    <name type="scientific">Paracercomonas marina</name>
    <dbReference type="NCBI Taxonomy" id="372086"/>
    <lineage>
        <taxon>Eukaryota</taxon>
        <taxon>Sar</taxon>
        <taxon>Rhizaria</taxon>
        <taxon>Cercozoa</taxon>
        <taxon>Cercomonadida</taxon>
        <taxon>Cercomonadidae</taxon>
        <taxon>Paracercomonas</taxon>
    </lineage>
</organism>
<dbReference type="RefSeq" id="YP_009118063.1">
    <property type="nucleotide sequence ID" value="NC_026310.1"/>
</dbReference>
<accession>A0A0B5GSC9</accession>
<sequence>MPQLNEALVDTIIGTIFFQYLCEDMMTLVDLNDDALIVYNNLVQLQ</sequence>
<dbReference type="EC" id="3.6.3.14" evidence="1"/>